<feature type="compositionally biased region" description="Basic residues" evidence="1">
    <location>
        <begin position="88"/>
        <end position="97"/>
    </location>
</feature>
<dbReference type="EMBL" id="AK370089">
    <property type="protein sequence ID" value="BAK01290.1"/>
    <property type="molecule type" value="mRNA"/>
</dbReference>
<protein>
    <submittedName>
        <fullName evidence="2">Predicted protein</fullName>
    </submittedName>
</protein>
<accession>F2CYI7</accession>
<reference evidence="2" key="1">
    <citation type="journal article" date="2011" name="Plant Physiol.">
        <title>Comprehensive sequence analysis of 24,783 barley full-length cDNAs derived from 12 clone libraries.</title>
        <authorList>
            <person name="Matsumoto T."/>
            <person name="Tanaka T."/>
            <person name="Sakai H."/>
            <person name="Amano N."/>
            <person name="Kanamori H."/>
            <person name="Kurita K."/>
            <person name="Kikuta A."/>
            <person name="Kamiya K."/>
            <person name="Yamamoto M."/>
            <person name="Ikawa H."/>
            <person name="Fujii N."/>
            <person name="Hori K."/>
            <person name="Itoh T."/>
            <person name="Sato K."/>
        </authorList>
    </citation>
    <scope>NUCLEOTIDE SEQUENCE</scope>
    <source>
        <tissue evidence="2">Shoot</tissue>
        <tissue evidence="3">Shoot and root</tissue>
    </source>
</reference>
<dbReference type="EMBL" id="AK356692">
    <property type="protein sequence ID" value="BAJ87908.1"/>
    <property type="molecule type" value="mRNA"/>
</dbReference>
<name>F2CYI7_HORVV</name>
<dbReference type="AlphaFoldDB" id="F2CYI7"/>
<evidence type="ECO:0000313" key="2">
    <source>
        <dbReference type="EMBL" id="BAJ87908.1"/>
    </source>
</evidence>
<proteinExistence type="evidence at transcript level"/>
<feature type="region of interest" description="Disordered" evidence="1">
    <location>
        <begin position="1"/>
        <end position="122"/>
    </location>
</feature>
<organism evidence="2">
    <name type="scientific">Hordeum vulgare subsp. vulgare</name>
    <name type="common">Domesticated barley</name>
    <dbReference type="NCBI Taxonomy" id="112509"/>
    <lineage>
        <taxon>Eukaryota</taxon>
        <taxon>Viridiplantae</taxon>
        <taxon>Streptophyta</taxon>
        <taxon>Embryophyta</taxon>
        <taxon>Tracheophyta</taxon>
        <taxon>Spermatophyta</taxon>
        <taxon>Magnoliopsida</taxon>
        <taxon>Liliopsida</taxon>
        <taxon>Poales</taxon>
        <taxon>Poaceae</taxon>
        <taxon>BOP clade</taxon>
        <taxon>Pooideae</taxon>
        <taxon>Triticodae</taxon>
        <taxon>Triticeae</taxon>
        <taxon>Hordeinae</taxon>
        <taxon>Hordeum</taxon>
    </lineage>
</organism>
<sequence>MAGHRRGRAQPRPGASGLGRALSRPGAGRLRLAWPGESLDAGGRGRGLGATDGRSAGGARRSQSRSAVHGGAGRRARRTVAQGGRTRGGTRRSRARGAAHGGGASTCAGTCAEPRRGRASGR</sequence>
<evidence type="ECO:0000256" key="1">
    <source>
        <dbReference type="SAM" id="MobiDB-lite"/>
    </source>
</evidence>
<evidence type="ECO:0000313" key="3">
    <source>
        <dbReference type="EMBL" id="BAK01290.1"/>
    </source>
</evidence>
<feature type="compositionally biased region" description="Low complexity" evidence="1">
    <location>
        <begin position="51"/>
        <end position="69"/>
    </location>
</feature>